<dbReference type="CDD" id="cd12117">
    <property type="entry name" value="A_NRPS_Srf_like"/>
    <property type="match status" value="1"/>
</dbReference>
<protein>
    <submittedName>
        <fullName evidence="4">Amino acid adenylation domain-containing protein</fullName>
    </submittedName>
</protein>
<dbReference type="SUPFAM" id="SSF56801">
    <property type="entry name" value="Acetyl-CoA synthetase-like"/>
    <property type="match status" value="1"/>
</dbReference>
<evidence type="ECO:0000256" key="2">
    <source>
        <dbReference type="ARBA" id="ARBA00022553"/>
    </source>
</evidence>
<keyword evidence="1" id="KW-0596">Phosphopantetheine</keyword>
<keyword evidence="5" id="KW-1185">Reference proteome</keyword>
<reference evidence="4 5" key="1">
    <citation type="submission" date="2018-07" db="EMBL/GenBank/DDBJ databases">
        <title>Dyella tabacisoli L4-6T, whole genome shotgun sequence.</title>
        <authorList>
            <person name="Zhou X.-K."/>
            <person name="Li W.-J."/>
            <person name="Duan Y.-Q."/>
        </authorList>
    </citation>
    <scope>NUCLEOTIDE SEQUENCE [LARGE SCALE GENOMIC DNA]</scope>
    <source>
        <strain evidence="4 5">L4-6</strain>
    </source>
</reference>
<evidence type="ECO:0000313" key="5">
    <source>
        <dbReference type="Proteomes" id="UP000253782"/>
    </source>
</evidence>
<feature type="domain" description="AMP-dependent synthetase/ligase" evidence="3">
    <location>
        <begin position="3"/>
        <end position="339"/>
    </location>
</feature>
<dbReference type="NCBIfam" id="TIGR01733">
    <property type="entry name" value="AA-adenyl-dom"/>
    <property type="match status" value="1"/>
</dbReference>
<gene>
    <name evidence="4" type="ORF">DVJ77_20950</name>
</gene>
<name>A0A369UG57_9GAMM</name>
<dbReference type="FunFam" id="3.40.50.980:FF:000001">
    <property type="entry name" value="Non-ribosomal peptide synthetase"/>
    <property type="match status" value="1"/>
</dbReference>
<dbReference type="PROSITE" id="PS00455">
    <property type="entry name" value="AMP_BINDING"/>
    <property type="match status" value="1"/>
</dbReference>
<feature type="non-terminal residue" evidence="4">
    <location>
        <position position="1"/>
    </location>
</feature>
<organism evidence="4 5">
    <name type="scientific">Dyella tabacisoli</name>
    <dbReference type="NCBI Taxonomy" id="2282381"/>
    <lineage>
        <taxon>Bacteria</taxon>
        <taxon>Pseudomonadati</taxon>
        <taxon>Pseudomonadota</taxon>
        <taxon>Gammaproteobacteria</taxon>
        <taxon>Lysobacterales</taxon>
        <taxon>Rhodanobacteraceae</taxon>
        <taxon>Dyella</taxon>
    </lineage>
</organism>
<dbReference type="Gene3D" id="2.30.38.10">
    <property type="entry name" value="Luciferase, Domain 3"/>
    <property type="match status" value="1"/>
</dbReference>
<dbReference type="EMBL" id="QQAH01000042">
    <property type="protein sequence ID" value="RDD79714.1"/>
    <property type="molecule type" value="Genomic_DNA"/>
</dbReference>
<dbReference type="Gene3D" id="3.40.50.980">
    <property type="match status" value="2"/>
</dbReference>
<dbReference type="InterPro" id="IPR045851">
    <property type="entry name" value="AMP-bd_C_sf"/>
</dbReference>
<dbReference type="InterPro" id="IPR010071">
    <property type="entry name" value="AA_adenyl_dom"/>
</dbReference>
<comment type="caution">
    <text evidence="4">The sequence shown here is derived from an EMBL/GenBank/DDBJ whole genome shotgun (WGS) entry which is preliminary data.</text>
</comment>
<evidence type="ECO:0000259" key="3">
    <source>
        <dbReference type="Pfam" id="PF00501"/>
    </source>
</evidence>
<dbReference type="PANTHER" id="PTHR45527:SF1">
    <property type="entry name" value="FATTY ACID SYNTHASE"/>
    <property type="match status" value="1"/>
</dbReference>
<dbReference type="OrthoDB" id="9030879at2"/>
<dbReference type="GO" id="GO:0031177">
    <property type="term" value="F:phosphopantetheine binding"/>
    <property type="evidence" value="ECO:0007669"/>
    <property type="project" value="TreeGrafter"/>
</dbReference>
<dbReference type="Proteomes" id="UP000253782">
    <property type="component" value="Unassembled WGS sequence"/>
</dbReference>
<keyword evidence="2" id="KW-0597">Phosphoprotein</keyword>
<dbReference type="PANTHER" id="PTHR45527">
    <property type="entry name" value="NONRIBOSOMAL PEPTIDE SYNTHETASE"/>
    <property type="match status" value="1"/>
</dbReference>
<sequence length="458" mass="49442">PAALAVIEGEQRYSYDALNRRANQLAHLLRARGVRDGDSVAIALPRSIDLIVAELAVVKAGSTYVPLDAVLPLDRQAHMLKDCAARCIITRSGLAAPEIGGRVELDRADTRAELARQSEHNLATAIDGSACAYIMYTSGSTGQSKGVQIPHRAIERLAINNGYLDLQAGDRFACAANPAFDASTLEIWVPLQTGAAIVIVAQDDVMVPARLAELIGEQQITGMWMTVGLFNQYAPALGGALSQLRALIVGGDVLDPHIIGEVLRNHPPKRLINGYGPTETTTFAATYDISQVVPGRSIPIGRPIGNTRIYLLDGKRQPVPIGVAGELYIGGAGVALGYLNLPELTQERFIADPFAPAGQSDARLYKTGDLGRYRADGNIEFLGRNDFQVKIRGFRIELGEIEAKLQALPHLRETLVLVREDHPGDKCLVAYLVPQEGQAVPDAAQLRTLLLQNLPEYM</sequence>
<evidence type="ECO:0000313" key="4">
    <source>
        <dbReference type="EMBL" id="RDD79714.1"/>
    </source>
</evidence>
<dbReference type="AlphaFoldDB" id="A0A369UG57"/>
<dbReference type="InterPro" id="IPR000873">
    <property type="entry name" value="AMP-dep_synth/lig_dom"/>
</dbReference>
<dbReference type="RefSeq" id="WP_114847479.1">
    <property type="nucleotide sequence ID" value="NZ_JBHSPE010000027.1"/>
</dbReference>
<dbReference type="InterPro" id="IPR020845">
    <property type="entry name" value="AMP-binding_CS"/>
</dbReference>
<proteinExistence type="predicted"/>
<evidence type="ECO:0000256" key="1">
    <source>
        <dbReference type="ARBA" id="ARBA00022450"/>
    </source>
</evidence>
<dbReference type="Pfam" id="PF00501">
    <property type="entry name" value="AMP-binding"/>
    <property type="match status" value="1"/>
</dbReference>
<dbReference type="Gene3D" id="3.30.300.30">
    <property type="match status" value="1"/>
</dbReference>
<dbReference type="GO" id="GO:0005737">
    <property type="term" value="C:cytoplasm"/>
    <property type="evidence" value="ECO:0007669"/>
    <property type="project" value="TreeGrafter"/>
</dbReference>
<dbReference type="GO" id="GO:0044550">
    <property type="term" value="P:secondary metabolite biosynthetic process"/>
    <property type="evidence" value="ECO:0007669"/>
    <property type="project" value="TreeGrafter"/>
</dbReference>
<dbReference type="GO" id="GO:0043041">
    <property type="term" value="P:amino acid activation for nonribosomal peptide biosynthetic process"/>
    <property type="evidence" value="ECO:0007669"/>
    <property type="project" value="TreeGrafter"/>
</dbReference>
<feature type="non-terminal residue" evidence="4">
    <location>
        <position position="458"/>
    </location>
</feature>
<accession>A0A369UG57</accession>
<dbReference type="FunFam" id="2.30.38.10:FF:000001">
    <property type="entry name" value="Non-ribosomal peptide synthetase PvdI"/>
    <property type="match status" value="1"/>
</dbReference>